<proteinExistence type="inferred from homology"/>
<dbReference type="InterPro" id="IPR013783">
    <property type="entry name" value="Ig-like_fold"/>
</dbReference>
<feature type="domain" description="Glycosyl hydrolases family 2 sugar binding" evidence="7">
    <location>
        <begin position="108"/>
        <end position="180"/>
    </location>
</feature>
<comment type="caution">
    <text evidence="8">The sequence shown here is derived from an EMBL/GenBank/DDBJ whole genome shotgun (WGS) entry which is preliminary data.</text>
</comment>
<dbReference type="SUPFAM" id="SSF49303">
    <property type="entry name" value="beta-Galactosidase/glucuronidase domain"/>
    <property type="match status" value="1"/>
</dbReference>
<dbReference type="InterPro" id="IPR006102">
    <property type="entry name" value="Ig-like_GH2"/>
</dbReference>
<dbReference type="InterPro" id="IPR006104">
    <property type="entry name" value="Glyco_hydro_2_N"/>
</dbReference>
<dbReference type="AlphaFoldDB" id="A0A8X8IH79"/>
<evidence type="ECO:0000256" key="3">
    <source>
        <dbReference type="ARBA" id="ARBA00023295"/>
    </source>
</evidence>
<name>A0A8X8IH79_9BACT</name>
<dbReference type="InterPro" id="IPR051913">
    <property type="entry name" value="GH2_Domain-Containing"/>
</dbReference>
<protein>
    <submittedName>
        <fullName evidence="8">Glycosyl hydrolases family 2, TIM barrel domain</fullName>
    </submittedName>
</protein>
<evidence type="ECO:0000256" key="4">
    <source>
        <dbReference type="SAM" id="SignalP"/>
    </source>
</evidence>
<dbReference type="Gene3D" id="2.60.120.260">
    <property type="entry name" value="Galactose-binding domain-like"/>
    <property type="match status" value="1"/>
</dbReference>
<dbReference type="Pfam" id="PF02836">
    <property type="entry name" value="Glyco_hydro_2_C"/>
    <property type="match status" value="1"/>
</dbReference>
<dbReference type="SUPFAM" id="SSF49785">
    <property type="entry name" value="Galactose-binding domain-like"/>
    <property type="match status" value="1"/>
</dbReference>
<feature type="domain" description="Glycoside hydrolase family 2 catalytic" evidence="6">
    <location>
        <begin position="354"/>
        <end position="491"/>
    </location>
</feature>
<dbReference type="SUPFAM" id="SSF51445">
    <property type="entry name" value="(Trans)glycosidases"/>
    <property type="match status" value="1"/>
</dbReference>
<sequence>MKRSFFISVFFFAFLSLHAQNAWKRVPGTIATPWADSVDPKHVLDTYPRPQLQREQWTNLNGLWDYAILPKTAEQNIPATYQGQLLVPFAVESSLSGAGKTVGKDSILWYHTVLQLTNPKNKQRTLLHFGAVDWQATIYVNGKEVGSHEGGYDPFTVDISSALIKGSKQELAVRVWDPSDDGPQPRGKQVKKPAGIWYTPVTGIWQTVWLETVPETYITALRSTPDLDKATVTINAAIETLQPGDQLLVSAWNNKEKIAEYTGSETNITLHIPDPKTWSPDHPFLYDLQVSILRKSKLIDQVKGYFAMRKISIAPDSHGIQKMMLNNKFCFQYGPLDQGWWPDGLYTAPTDAALKYDLLQTKAMGFNMIRKHVKVEPARWYYYCDQLGILVWQDMPSGDLGNHWENRPGVLGRATDKDRTPESIAIYHREWNHIMDALYPFPCIVVWVPFNEAWGQFNTVEIAKETMQKDPSRLVNSASGGNFYTVGHIIDLHNYPDPAMPRPDVFGSRQALVLGEFGGLGLPMEGHTWQSSKNWGYQSFKNREELFQRYLTLTDKLQELIRAGLSAAVYTQTTDVEIEVNGFMTYDRKVLKMPLQRLHEVNTALYKIHE</sequence>
<feature type="signal peptide" evidence="4">
    <location>
        <begin position="1"/>
        <end position="19"/>
    </location>
</feature>
<keyword evidence="3" id="KW-0326">Glycosidase</keyword>
<feature type="domain" description="Glycoside hydrolase family 2 immunoglobulin-like beta-sandwich" evidence="5">
    <location>
        <begin position="223"/>
        <end position="309"/>
    </location>
</feature>
<keyword evidence="4" id="KW-0732">Signal</keyword>
<evidence type="ECO:0000259" key="5">
    <source>
        <dbReference type="Pfam" id="PF00703"/>
    </source>
</evidence>
<feature type="chain" id="PRO_5036491748" evidence="4">
    <location>
        <begin position="20"/>
        <end position="610"/>
    </location>
</feature>
<reference evidence="8 9" key="1">
    <citation type="submission" date="2016-10" db="EMBL/GenBank/DDBJ databases">
        <authorList>
            <person name="Varghese N."/>
            <person name="Submissions S."/>
        </authorList>
    </citation>
    <scope>NUCLEOTIDE SEQUENCE [LARGE SCALE GENOMIC DNA]</scope>
    <source>
        <strain evidence="8 9">DSM 25353</strain>
    </source>
</reference>
<dbReference type="Proteomes" id="UP000198711">
    <property type="component" value="Unassembled WGS sequence"/>
</dbReference>
<dbReference type="InterPro" id="IPR017853">
    <property type="entry name" value="GH"/>
</dbReference>
<dbReference type="Gene3D" id="2.60.40.10">
    <property type="entry name" value="Immunoglobulins"/>
    <property type="match status" value="1"/>
</dbReference>
<evidence type="ECO:0000256" key="2">
    <source>
        <dbReference type="ARBA" id="ARBA00022801"/>
    </source>
</evidence>
<evidence type="ECO:0000313" key="9">
    <source>
        <dbReference type="Proteomes" id="UP000198711"/>
    </source>
</evidence>
<dbReference type="InterPro" id="IPR036156">
    <property type="entry name" value="Beta-gal/glucu_dom_sf"/>
</dbReference>
<dbReference type="EMBL" id="FNNO01000011">
    <property type="protein sequence ID" value="SDX21947.1"/>
    <property type="molecule type" value="Genomic_DNA"/>
</dbReference>
<dbReference type="RefSeq" id="WP_092724454.1">
    <property type="nucleotide sequence ID" value="NZ_FNNO01000011.1"/>
</dbReference>
<dbReference type="InterPro" id="IPR008979">
    <property type="entry name" value="Galactose-bd-like_sf"/>
</dbReference>
<dbReference type="PANTHER" id="PTHR42732">
    <property type="entry name" value="BETA-GALACTOSIDASE"/>
    <property type="match status" value="1"/>
</dbReference>
<dbReference type="PANTHER" id="PTHR42732:SF2">
    <property type="entry name" value="BETA-MANNOSIDASE"/>
    <property type="match status" value="1"/>
</dbReference>
<dbReference type="Gene3D" id="3.20.20.80">
    <property type="entry name" value="Glycosidases"/>
    <property type="match status" value="1"/>
</dbReference>
<evidence type="ECO:0000259" key="7">
    <source>
        <dbReference type="Pfam" id="PF02837"/>
    </source>
</evidence>
<evidence type="ECO:0000259" key="6">
    <source>
        <dbReference type="Pfam" id="PF02836"/>
    </source>
</evidence>
<dbReference type="GO" id="GO:0005975">
    <property type="term" value="P:carbohydrate metabolic process"/>
    <property type="evidence" value="ECO:0007669"/>
    <property type="project" value="InterPro"/>
</dbReference>
<dbReference type="Pfam" id="PF00703">
    <property type="entry name" value="Glyco_hydro_2"/>
    <property type="match status" value="1"/>
</dbReference>
<comment type="similarity">
    <text evidence="1">Belongs to the glycosyl hydrolase 2 family.</text>
</comment>
<organism evidence="8 9">
    <name type="scientific">Hydrobacter penzbergensis</name>
    <dbReference type="NCBI Taxonomy" id="1235997"/>
    <lineage>
        <taxon>Bacteria</taxon>
        <taxon>Pseudomonadati</taxon>
        <taxon>Bacteroidota</taxon>
        <taxon>Chitinophagia</taxon>
        <taxon>Chitinophagales</taxon>
        <taxon>Chitinophagaceae</taxon>
        <taxon>Hydrobacter</taxon>
    </lineage>
</organism>
<keyword evidence="2 8" id="KW-0378">Hydrolase</keyword>
<evidence type="ECO:0000256" key="1">
    <source>
        <dbReference type="ARBA" id="ARBA00007401"/>
    </source>
</evidence>
<accession>A0A8X8IH79</accession>
<keyword evidence="9" id="KW-1185">Reference proteome</keyword>
<gene>
    <name evidence="8" type="ORF">SAMN05444410_11133</name>
</gene>
<dbReference type="GO" id="GO:0004553">
    <property type="term" value="F:hydrolase activity, hydrolyzing O-glycosyl compounds"/>
    <property type="evidence" value="ECO:0007669"/>
    <property type="project" value="InterPro"/>
</dbReference>
<evidence type="ECO:0000313" key="8">
    <source>
        <dbReference type="EMBL" id="SDX21947.1"/>
    </source>
</evidence>
<dbReference type="InterPro" id="IPR006103">
    <property type="entry name" value="Glyco_hydro_2_cat"/>
</dbReference>
<dbReference type="Pfam" id="PF02837">
    <property type="entry name" value="Glyco_hydro_2_N"/>
    <property type="match status" value="1"/>
</dbReference>